<dbReference type="Gene3D" id="3.40.50.150">
    <property type="entry name" value="Vaccinia Virus protein VP39"/>
    <property type="match status" value="1"/>
</dbReference>
<dbReference type="CDD" id="cd02440">
    <property type="entry name" value="AdoMet_MTases"/>
    <property type="match status" value="1"/>
</dbReference>
<dbReference type="EMBL" id="JADGIZ020000017">
    <property type="protein sequence ID" value="KAL2916422.1"/>
    <property type="molecule type" value="Genomic_DNA"/>
</dbReference>
<comment type="subunit">
    <text evidence="4">Component of a multi-subunit COQ enzyme complex, composed of at least COQ3, COQ4, COQ5, COQ6, COQ7 and COQ9.</text>
</comment>
<dbReference type="InterPro" id="IPR029063">
    <property type="entry name" value="SAM-dependent_MTases_sf"/>
</dbReference>
<dbReference type="SUPFAM" id="SSF53335">
    <property type="entry name" value="S-adenosyl-L-methionine-dependent methyltransferases"/>
    <property type="match status" value="1"/>
</dbReference>
<dbReference type="PROSITE" id="PS01183">
    <property type="entry name" value="UBIE_1"/>
    <property type="match status" value="1"/>
</dbReference>
<comment type="caution">
    <text evidence="6">The sequence shown here is derived from an EMBL/GenBank/DDBJ whole genome shotgun (WGS) entry which is preliminary data.</text>
</comment>
<evidence type="ECO:0000313" key="6">
    <source>
        <dbReference type="EMBL" id="KAL2916422.1"/>
    </source>
</evidence>
<comment type="subcellular location">
    <subcellularLocation>
        <location evidence="4">Mitochondrion inner membrane</location>
        <topology evidence="4">Peripheral membrane protein</topology>
        <orientation evidence="4">Matrix side</orientation>
    </subcellularLocation>
</comment>
<evidence type="ECO:0000256" key="1">
    <source>
        <dbReference type="ARBA" id="ARBA00022603"/>
    </source>
</evidence>
<dbReference type="InterPro" id="IPR004033">
    <property type="entry name" value="UbiE/COQ5_MeTrFase"/>
</dbReference>
<keyword evidence="2 4" id="KW-0808">Transferase</keyword>
<keyword evidence="4" id="KW-0999">Mitochondrion inner membrane</keyword>
<comment type="caution">
    <text evidence="4">Lacks conserved residue(s) required for the propagation of feature annotation.</text>
</comment>
<dbReference type="InterPro" id="IPR023576">
    <property type="entry name" value="UbiE/COQ5_MeTrFase_CS"/>
</dbReference>
<keyword evidence="3 4" id="KW-0949">S-adenosyl-L-methionine</keyword>
<protein>
    <recommendedName>
        <fullName evidence="4">2-methoxy-6-polyprenyl-1,4-benzoquinol methylase, mitochondrial</fullName>
        <ecNumber evidence="4">2.1.1.201</ecNumber>
    </recommendedName>
    <alternativeName>
        <fullName evidence="4">Ubiquinone biosynthesis methyltransferase COQ5</fullName>
    </alternativeName>
</protein>
<comment type="catalytic activity">
    <reaction evidence="4">
        <text>a 2-methoxy-6-(all-trans-polyprenyl)benzene-1,4-diol + S-adenosyl-L-methionine = a 5-methoxy-2-methyl-3-(all-trans-polyprenyl)benzene-1,4-diol + S-adenosyl-L-homocysteine + H(+)</text>
        <dbReference type="Rhea" id="RHEA:28286"/>
        <dbReference type="Rhea" id="RHEA-COMP:10858"/>
        <dbReference type="Rhea" id="RHEA-COMP:10859"/>
        <dbReference type="ChEBI" id="CHEBI:15378"/>
        <dbReference type="ChEBI" id="CHEBI:57856"/>
        <dbReference type="ChEBI" id="CHEBI:59789"/>
        <dbReference type="ChEBI" id="CHEBI:84166"/>
        <dbReference type="ChEBI" id="CHEBI:84167"/>
        <dbReference type="EC" id="2.1.1.201"/>
    </reaction>
</comment>
<name>A0ABR4NA87_9FUNG</name>
<evidence type="ECO:0000256" key="3">
    <source>
        <dbReference type="ARBA" id="ARBA00022691"/>
    </source>
</evidence>
<dbReference type="PANTHER" id="PTHR43591">
    <property type="entry name" value="METHYLTRANSFERASE"/>
    <property type="match status" value="1"/>
</dbReference>
<accession>A0ABR4NA87</accession>
<dbReference type="PANTHER" id="PTHR43591:SF24">
    <property type="entry name" value="2-METHOXY-6-POLYPRENYL-1,4-BENZOQUINOL METHYLASE, MITOCHONDRIAL"/>
    <property type="match status" value="1"/>
</dbReference>
<dbReference type="HAMAP" id="MF_01813">
    <property type="entry name" value="MenG_UbiE_methyltr"/>
    <property type="match status" value="1"/>
</dbReference>
<feature type="binding site" evidence="4">
    <location>
        <position position="153"/>
    </location>
    <ligand>
        <name>S-adenosyl-L-methionine</name>
        <dbReference type="ChEBI" id="CHEBI:59789"/>
    </ligand>
</feature>
<comment type="function">
    <text evidence="4">Methyltransferase required for the conversion of 2-polyprenyl-6-methoxy-1,4-benzoquinol (DDMQH2) to 2-polyprenyl-3-methyl-6-methoxy-1,4-benzoquinol (DMQH2).</text>
</comment>
<evidence type="ECO:0000256" key="4">
    <source>
        <dbReference type="HAMAP-Rule" id="MF_03191"/>
    </source>
</evidence>
<keyword evidence="1 4" id="KW-0489">Methyltransferase</keyword>
<keyword evidence="4" id="KW-0831">Ubiquinone biosynthesis</keyword>
<organism evidence="6 7">
    <name type="scientific">Polyrhizophydium stewartii</name>
    <dbReference type="NCBI Taxonomy" id="2732419"/>
    <lineage>
        <taxon>Eukaryota</taxon>
        <taxon>Fungi</taxon>
        <taxon>Fungi incertae sedis</taxon>
        <taxon>Chytridiomycota</taxon>
        <taxon>Chytridiomycota incertae sedis</taxon>
        <taxon>Chytridiomycetes</taxon>
        <taxon>Rhizophydiales</taxon>
        <taxon>Rhizophydiales incertae sedis</taxon>
        <taxon>Polyrhizophydium</taxon>
    </lineage>
</organism>
<feature type="binding site" evidence="4">
    <location>
        <position position="126"/>
    </location>
    <ligand>
        <name>S-adenosyl-L-methionine</name>
        <dbReference type="ChEBI" id="CHEBI:59789"/>
    </ligand>
</feature>
<reference evidence="6 7" key="1">
    <citation type="submission" date="2023-09" db="EMBL/GenBank/DDBJ databases">
        <title>Pangenome analysis of Batrachochytrium dendrobatidis and related Chytrids.</title>
        <authorList>
            <person name="Yacoub M.N."/>
            <person name="Stajich J.E."/>
            <person name="James T.Y."/>
        </authorList>
    </citation>
    <scope>NUCLEOTIDE SEQUENCE [LARGE SCALE GENOMIC DNA]</scope>
    <source>
        <strain evidence="6 7">JEL0888</strain>
    </source>
</reference>
<evidence type="ECO:0000313" key="7">
    <source>
        <dbReference type="Proteomes" id="UP001527925"/>
    </source>
</evidence>
<dbReference type="Pfam" id="PF01209">
    <property type="entry name" value="Ubie_methyltran"/>
    <property type="match status" value="1"/>
</dbReference>
<dbReference type="PROSITE" id="PS01184">
    <property type="entry name" value="UBIE_2"/>
    <property type="match status" value="1"/>
</dbReference>
<feature type="region of interest" description="Disordered" evidence="5">
    <location>
        <begin position="36"/>
        <end position="62"/>
    </location>
</feature>
<dbReference type="EC" id="2.1.1.201" evidence="4"/>
<feature type="binding site" evidence="4">
    <location>
        <begin position="184"/>
        <end position="185"/>
    </location>
    <ligand>
        <name>S-adenosyl-L-methionine</name>
        <dbReference type="ChEBI" id="CHEBI:59789"/>
    </ligand>
</feature>
<gene>
    <name evidence="4" type="primary">COQ5</name>
    <name evidence="6" type="ORF">HK105_204178</name>
</gene>
<sequence length="315" mass="33951">MNRGIPLALHAAARASAAASLVRAARAAGAIRALSSSVPPRSAAGGPGSGSGSPGSTDETTHFGFRTVRKDDKETLVGEVFRNVADKYDVMNDFMSGGIHRLWKDHFISSIAPSPTTQLLDVAGGTGDIAFRFLDYIKSRHGGLGSANVKVVDINPAMLQVGRERALKMGYPADSPHISFHEGNAEHLVDIPDASVDAYTIAFGIRNCTNVDQVVREAYRVLKPGGRFTCLEFSSVHNPLIRGVYDLYSFQVIPVLGQLVANDRASYEYLVESIRKFPPQIEFARMIQDAGFTVVGQGWEDLTFGVAAIHSGFKV</sequence>
<dbReference type="PROSITE" id="PS51608">
    <property type="entry name" value="SAM_MT_UBIE"/>
    <property type="match status" value="1"/>
</dbReference>
<dbReference type="Proteomes" id="UP001527925">
    <property type="component" value="Unassembled WGS sequence"/>
</dbReference>
<evidence type="ECO:0000256" key="2">
    <source>
        <dbReference type="ARBA" id="ARBA00022679"/>
    </source>
</evidence>
<keyword evidence="4" id="KW-0472">Membrane</keyword>
<proteinExistence type="inferred from homology"/>
<keyword evidence="4" id="KW-0496">Mitochondrion</keyword>
<keyword evidence="7" id="KW-1185">Reference proteome</keyword>
<dbReference type="NCBIfam" id="TIGR01934">
    <property type="entry name" value="MenG_MenH_UbiE"/>
    <property type="match status" value="1"/>
</dbReference>
<comment type="similarity">
    <text evidence="4">Belongs to the class I-like SAM-binding methyltransferase superfamily. MenG/UbiE family.</text>
</comment>
<evidence type="ECO:0000256" key="5">
    <source>
        <dbReference type="SAM" id="MobiDB-lite"/>
    </source>
</evidence>
<comment type="pathway">
    <text evidence="4">Cofactor biosynthesis; ubiquinone biosynthesis.</text>
</comment>